<dbReference type="InterPro" id="IPR011527">
    <property type="entry name" value="ABC1_TM_dom"/>
</dbReference>
<feature type="transmembrane region" description="Helical" evidence="8">
    <location>
        <begin position="387"/>
        <end position="408"/>
    </location>
</feature>
<dbReference type="CDD" id="cd03223">
    <property type="entry name" value="ABCD_peroxisomal_ALDP"/>
    <property type="match status" value="1"/>
</dbReference>
<gene>
    <name evidence="11" type="ORF">PGLA1383_LOCUS42166</name>
</gene>
<keyword evidence="7 8" id="KW-0472">Membrane</keyword>
<evidence type="ECO:0000256" key="2">
    <source>
        <dbReference type="ARBA" id="ARBA00022448"/>
    </source>
</evidence>
<evidence type="ECO:0000256" key="3">
    <source>
        <dbReference type="ARBA" id="ARBA00022692"/>
    </source>
</evidence>
<keyword evidence="4" id="KW-0547">Nucleotide-binding</keyword>
<evidence type="ECO:0000259" key="10">
    <source>
        <dbReference type="PROSITE" id="PS50929"/>
    </source>
</evidence>
<keyword evidence="2" id="KW-0813">Transport</keyword>
<comment type="similarity">
    <text evidence="1">Belongs to the ABC transporter superfamily. ABCD family. Peroxisomal fatty acyl CoA transporter (TC 3.A.1.203) subfamily.</text>
</comment>
<accession>A0A813GDC0</accession>
<keyword evidence="12" id="KW-1185">Reference proteome</keyword>
<sequence length="743" mass="82096">MARPTKGPEFGARPTLGFRFDRVLWRRFRVIAQPYFYPVHEGGRSWGMLVLAMLVCVIGGTYRAAAAGISLALFLAPPGSLPSQLPTLMLRLRTMPAPVLAVALPVAAAVFTWRVRHHLAGRWTRWGSLALLLFLLFCVTGLNVYISYVFRGIDNQLVAREEEGFYKAMSGYGVALLVAVPVIGFYKYMRMKLARQWRGFLCEFFLERYLSRQVYYKLDSNTEGADIDNPDQRLTEDVDYFTSESLSFLLDVLGGILDLISFAAILWATSKPLMGSLLAYALVGTVIAAAVGQRLMEINYEQLRREADLRYSLVRIRDNAEAIAFYGGEAQEASGVRERLHSALANYDRNIRWSIIVLVYQRMFFYLARLVPYLVIGSLYFAKKVDFGTVGQGAFAFSMVLSAVTLIIDRIKDISRFAAGVNRLGAFYDAMEADGDNALERLKTRSQQAGPATLGKENELDDLLEAGRFPSNRRDVAQIRSVVEPGAAVEVSEMSLQTPTGRTLITGLSLALLGSATRVPLRGGAAGVRRLLIVGPSGFGKSSLLRAIAGLWSRGTGEIRRPPAGEMLFLPQKPYMPLGDLRTQLLYPNLLAIVSDSHLVEALDHLGLRDLPTRFPGGFDAVQDWSRVLSGGEQQRLAIARCLLASPPPALLVLDEATSALPSRDEANLYRLLRKRDLSYISVGHRDSLVEHHDRVLGICGGGDWRLLTAEQWLSAGENAPHAHGVQSVRQGVEASCFVFSAR</sequence>
<evidence type="ECO:0000256" key="5">
    <source>
        <dbReference type="ARBA" id="ARBA00022840"/>
    </source>
</evidence>
<evidence type="ECO:0000313" key="12">
    <source>
        <dbReference type="Proteomes" id="UP000654075"/>
    </source>
</evidence>
<evidence type="ECO:0000256" key="4">
    <source>
        <dbReference type="ARBA" id="ARBA00022741"/>
    </source>
</evidence>
<feature type="transmembrane region" description="Helical" evidence="8">
    <location>
        <begin position="248"/>
        <end position="267"/>
    </location>
</feature>
<comment type="caution">
    <text evidence="11">The sequence shown here is derived from an EMBL/GenBank/DDBJ whole genome shotgun (WGS) entry which is preliminary data.</text>
</comment>
<dbReference type="Pfam" id="PF00005">
    <property type="entry name" value="ABC_tran"/>
    <property type="match status" value="1"/>
</dbReference>
<evidence type="ECO:0000256" key="7">
    <source>
        <dbReference type="ARBA" id="ARBA00023136"/>
    </source>
</evidence>
<dbReference type="PROSITE" id="PS00211">
    <property type="entry name" value="ABC_TRANSPORTER_1"/>
    <property type="match status" value="1"/>
</dbReference>
<feature type="transmembrane region" description="Helical" evidence="8">
    <location>
        <begin position="95"/>
        <end position="115"/>
    </location>
</feature>
<dbReference type="GO" id="GO:0005524">
    <property type="term" value="F:ATP binding"/>
    <property type="evidence" value="ECO:0007669"/>
    <property type="project" value="UniProtKB-KW"/>
</dbReference>
<dbReference type="Proteomes" id="UP000654075">
    <property type="component" value="Unassembled WGS sequence"/>
</dbReference>
<dbReference type="InterPro" id="IPR003593">
    <property type="entry name" value="AAA+_ATPase"/>
</dbReference>
<protein>
    <submittedName>
        <fullName evidence="11">Uncharacterized protein</fullName>
    </submittedName>
</protein>
<feature type="transmembrane region" description="Helical" evidence="8">
    <location>
        <begin position="273"/>
        <end position="295"/>
    </location>
</feature>
<dbReference type="InterPro" id="IPR017871">
    <property type="entry name" value="ABC_transporter-like_CS"/>
</dbReference>
<feature type="transmembrane region" description="Helical" evidence="8">
    <location>
        <begin position="363"/>
        <end position="381"/>
    </location>
</feature>
<evidence type="ECO:0000256" key="1">
    <source>
        <dbReference type="ARBA" id="ARBA00008575"/>
    </source>
</evidence>
<dbReference type="AlphaFoldDB" id="A0A813GDC0"/>
<dbReference type="GO" id="GO:0016020">
    <property type="term" value="C:membrane"/>
    <property type="evidence" value="ECO:0007669"/>
    <property type="project" value="InterPro"/>
</dbReference>
<dbReference type="OrthoDB" id="422637at2759"/>
<name>A0A813GDC0_POLGL</name>
<dbReference type="PROSITE" id="PS50929">
    <property type="entry name" value="ABC_TM1F"/>
    <property type="match status" value="1"/>
</dbReference>
<dbReference type="PROSITE" id="PS50893">
    <property type="entry name" value="ABC_TRANSPORTER_2"/>
    <property type="match status" value="1"/>
</dbReference>
<keyword evidence="5" id="KW-0067">ATP-binding</keyword>
<dbReference type="PANTHER" id="PTHR11384:SF59">
    <property type="entry name" value="LYSOSOMAL COBALAMIN TRANSPORTER ABCD4"/>
    <property type="match status" value="1"/>
</dbReference>
<dbReference type="InterPro" id="IPR003439">
    <property type="entry name" value="ABC_transporter-like_ATP-bd"/>
</dbReference>
<dbReference type="Gene3D" id="3.40.50.300">
    <property type="entry name" value="P-loop containing nucleotide triphosphate hydrolases"/>
    <property type="match status" value="1"/>
</dbReference>
<evidence type="ECO:0000256" key="8">
    <source>
        <dbReference type="SAM" id="Phobius"/>
    </source>
</evidence>
<keyword evidence="3 8" id="KW-0812">Transmembrane</keyword>
<dbReference type="InterPro" id="IPR027417">
    <property type="entry name" value="P-loop_NTPase"/>
</dbReference>
<evidence type="ECO:0000256" key="6">
    <source>
        <dbReference type="ARBA" id="ARBA00022989"/>
    </source>
</evidence>
<evidence type="ECO:0000259" key="9">
    <source>
        <dbReference type="PROSITE" id="PS50893"/>
    </source>
</evidence>
<dbReference type="EMBL" id="CAJNNV010028587">
    <property type="protein sequence ID" value="CAE8625133.1"/>
    <property type="molecule type" value="Genomic_DNA"/>
</dbReference>
<feature type="transmembrane region" description="Helical" evidence="8">
    <location>
        <begin position="127"/>
        <end position="150"/>
    </location>
</feature>
<dbReference type="Gene3D" id="1.20.1560.10">
    <property type="entry name" value="ABC transporter type 1, transmembrane domain"/>
    <property type="match status" value="1"/>
</dbReference>
<feature type="domain" description="ABC transmembrane type-1" evidence="10">
    <location>
        <begin position="130"/>
        <end position="416"/>
    </location>
</feature>
<dbReference type="Pfam" id="PF06472">
    <property type="entry name" value="ABC_membrane_2"/>
    <property type="match status" value="1"/>
</dbReference>
<dbReference type="SMART" id="SM00382">
    <property type="entry name" value="AAA"/>
    <property type="match status" value="1"/>
</dbReference>
<organism evidence="11 12">
    <name type="scientific">Polarella glacialis</name>
    <name type="common">Dinoflagellate</name>
    <dbReference type="NCBI Taxonomy" id="89957"/>
    <lineage>
        <taxon>Eukaryota</taxon>
        <taxon>Sar</taxon>
        <taxon>Alveolata</taxon>
        <taxon>Dinophyceae</taxon>
        <taxon>Suessiales</taxon>
        <taxon>Suessiaceae</taxon>
        <taxon>Polarella</taxon>
    </lineage>
</organism>
<dbReference type="InterPro" id="IPR036640">
    <property type="entry name" value="ABC1_TM_sf"/>
</dbReference>
<dbReference type="OMA" id="DVHSCRC"/>
<keyword evidence="6 8" id="KW-1133">Transmembrane helix</keyword>
<proteinExistence type="inferred from homology"/>
<dbReference type="PANTHER" id="PTHR11384">
    <property type="entry name" value="ATP-BINDING CASSETTE, SUB-FAMILY D MEMBER"/>
    <property type="match status" value="1"/>
</dbReference>
<feature type="transmembrane region" description="Helical" evidence="8">
    <location>
        <begin position="49"/>
        <end position="75"/>
    </location>
</feature>
<dbReference type="GO" id="GO:0140359">
    <property type="term" value="F:ABC-type transporter activity"/>
    <property type="evidence" value="ECO:0007669"/>
    <property type="project" value="InterPro"/>
</dbReference>
<feature type="transmembrane region" description="Helical" evidence="8">
    <location>
        <begin position="170"/>
        <end position="189"/>
    </location>
</feature>
<dbReference type="GO" id="GO:0016887">
    <property type="term" value="F:ATP hydrolysis activity"/>
    <property type="evidence" value="ECO:0007669"/>
    <property type="project" value="InterPro"/>
</dbReference>
<dbReference type="InterPro" id="IPR050835">
    <property type="entry name" value="ABC_transporter_sub-D"/>
</dbReference>
<feature type="domain" description="ABC transporter" evidence="9">
    <location>
        <begin position="489"/>
        <end position="726"/>
    </location>
</feature>
<dbReference type="SUPFAM" id="SSF52540">
    <property type="entry name" value="P-loop containing nucleoside triphosphate hydrolases"/>
    <property type="match status" value="1"/>
</dbReference>
<reference evidence="11" key="1">
    <citation type="submission" date="2021-02" db="EMBL/GenBank/DDBJ databases">
        <authorList>
            <person name="Dougan E. K."/>
            <person name="Rhodes N."/>
            <person name="Thang M."/>
            <person name="Chan C."/>
        </authorList>
    </citation>
    <scope>NUCLEOTIDE SEQUENCE</scope>
</reference>
<evidence type="ECO:0000313" key="11">
    <source>
        <dbReference type="EMBL" id="CAE8625133.1"/>
    </source>
</evidence>
<dbReference type="SUPFAM" id="SSF90123">
    <property type="entry name" value="ABC transporter transmembrane region"/>
    <property type="match status" value="1"/>
</dbReference>